<feature type="region of interest" description="Disordered" evidence="2">
    <location>
        <begin position="925"/>
        <end position="947"/>
    </location>
</feature>
<gene>
    <name evidence="5" type="primary">LOC100206979</name>
</gene>
<evidence type="ECO:0000256" key="2">
    <source>
        <dbReference type="SAM" id="MobiDB-lite"/>
    </source>
</evidence>
<evidence type="ECO:0000256" key="1">
    <source>
        <dbReference type="SAM" id="Coils"/>
    </source>
</evidence>
<feature type="coiled-coil region" evidence="1">
    <location>
        <begin position="1010"/>
        <end position="1061"/>
    </location>
</feature>
<dbReference type="RefSeq" id="XP_065655470.1">
    <property type="nucleotide sequence ID" value="XM_065799398.1"/>
</dbReference>
<feature type="compositionally biased region" description="Basic and acidic residues" evidence="2">
    <location>
        <begin position="542"/>
        <end position="569"/>
    </location>
</feature>
<evidence type="ECO:0000313" key="4">
    <source>
        <dbReference type="Proteomes" id="UP001652625"/>
    </source>
</evidence>
<feature type="compositionally biased region" description="Basic and acidic residues" evidence="2">
    <location>
        <begin position="925"/>
        <end position="936"/>
    </location>
</feature>
<dbReference type="Proteomes" id="UP001652625">
    <property type="component" value="Chromosome 06"/>
</dbReference>
<feature type="region of interest" description="Disordered" evidence="2">
    <location>
        <begin position="1504"/>
        <end position="1528"/>
    </location>
</feature>
<protein>
    <submittedName>
        <fullName evidence="5">Axoneme-associated protein mst101(2) isoform X1</fullName>
    </submittedName>
</protein>
<feature type="region of interest" description="Disordered" evidence="2">
    <location>
        <begin position="483"/>
        <end position="569"/>
    </location>
</feature>
<feature type="region of interest" description="Disordered" evidence="2">
    <location>
        <begin position="391"/>
        <end position="421"/>
    </location>
</feature>
<accession>A0ABM4C1P0</accession>
<evidence type="ECO:0000313" key="5">
    <source>
        <dbReference type="RefSeq" id="XP_065655470.1"/>
    </source>
</evidence>
<feature type="region of interest" description="Disordered" evidence="2">
    <location>
        <begin position="434"/>
        <end position="471"/>
    </location>
</feature>
<proteinExistence type="predicted"/>
<sequence length="1981" mass="225130">MRYTLSYFVVLLGYLLLVYSRDMDFEYLDDAMPNFIDNQNNNILKTLITGNDYDDDDDEKSESEHYNNYERYGYGDFKRDLIRGPSFIPTIDNDSAASELMKEENDIENEADDEPKKIFERNTNAKTAIENTSEVSGETGKNLPENILSPDSLASSFKKDILDENNNVVQNTTKKHKVLTQAEKALVSESLINLLYDWKKHNTPKTAKNKRIYSEYTSANDLENTYTPEKLETITTNIYASPLVDQQNKPEDETSASTESASTVHSGVEDENTFKKIKDSVNLNEEILPSSQENTANAVSQEKERFNVLVNVNINERAARRSDVDKYSQISISGSRRSNVDHTNKSFPLQYSNSGNDLLPIRTMNFQDKSHGTKTAHKVFGELKKISKSIKTKTEDEEDSVSGLDNSGFSGEMPNKTLSNSAEIKAVKSSVKKVISKKELEEEADEEEKDASKDGADNYSGSGEKEVDDDVVKKLSHFKKTKVIGGKTSQKVKSTHKVDSISNQNIKPLYKKKDSSKHASEEEKESLKGETTTDTVIANKVAADRESKDNNLEQNDVKTSKKKTKEDINDLNKLNTASSGEIKEVVDDVKFGKANSSEAEDVRIEQVKSPAPLKAIPLEAAIGANQPAAKMPSEVKEDSENEEIMFTKKEREEELKKLEKNTEKLKALEKKKPESEKIEMKKTEPDDKYETLAEVREKFKKWENKIENKNVELVENPDEIEKEKPEKVAAKAENFELVTQDKTPDAETIKAAENEAKKNVEEISNVKSKDKSELVATDLKIEVKNSVKEIPKAVNPSINKNASQQKNEIVENKDIESQTVTPIGESILKIVPDQIVAKTNSVVPIVQSYQSWKDEKKVILKKLRNPFSEENKPVHKLEEDDDNVEDDDEKEQKMKSIAEANQVPKISKKERARFLAGINRLKEKELLKKQNQKNEENNNNNKSDKVISTSVIENESNHSAREAGPIEKVGTIQDKDSLKKLIASQVADDLKNDTTSVLNIKANSQSLKQLQHFKNQILSEVEKINRLEAEYGVEDHSTRDLDEAKDVLKKDLKVVKELEKTLLKKSKGKEIPKVKSFSKNPDIHQEIYYQPTSVMEAQQLQAAAIKEQEKASVAKEQEKAHDKQTALELKQKVETDEFKSSTKEVLEEEEDAEVIPEAKLGFELSNEDEEEKEDDDKSFEDKNESKKNRKNRKKKHSKSQSKKKNNKNLKNHHHHHPLAELHSLLKAEIRRLRLPNRGRNDPQLSNIRQLVQQRLKSMLENGDLDKAAVHNLTPDIKELGMLLKKRIQSEKKRKMHKSKKNKKKKISTYFLKESEMKAHKNFNKLRKPSTEENVLNKEISSLQNNIAAINKPANIHEMANLHHTTSSVPSLTVHLAHNTTISSQSNQMKNLLTTLNRKLGEIYAKASGVRPNSPHTVQAYSVAQPHALPISSPKHLGSQHLNTNNYTITSFQKPSYKEPLPKPIVIPTTFVQTPIDSLAQSLTHNSHYNHPAIKGHIYPQQAELPPALPQEPDFDETDFNPQRPLADNEPVDTLVENLERDITEVWSYRNMFPDAEALGLDNDKVHNTYANLGSLSGLNLRRALNRALRGEDVGLAVVGGSISKGGPFSEKGLDFVLRSYFYAIEDYWNKIIRPVTGSSMIIRDVSIGGIATDYYSYCLHNHLPNDKLTNIVLWELSANDMRRYDDNQRPKPQPLEQFTRNVLSYRAKPALVFLNFFALFEWDPDLSAHCRNFEDEGEDDIAKYYKITSLSWRNMVCPLLASGTNPLFTKSKLFAEDNFHPSILAHAQMSYIVIDYIRTEFLKNLVKMRNTNIADAVTRLQIPRTIYIPRPIFPQTYTWKPLCHTYMLVDNRSPNNTLPLDEENDGSFRYSIVREFKIRSDKIVGMDTQQKDQYIRYKIHIPRHSDGSMIPYKRLGIMSFTDDRSAFAQFDGEPPKELQTKKKFLEGTVIKYLAENVVPGEHLMTIRSGNNGFLICAIVLG</sequence>
<dbReference type="PANTHER" id="PTHR34407">
    <property type="entry name" value="EXPRESSED PROTEIN"/>
    <property type="match status" value="1"/>
</dbReference>
<keyword evidence="3" id="KW-0732">Signal</keyword>
<feature type="compositionally biased region" description="Basic and acidic residues" evidence="2">
    <location>
        <begin position="511"/>
        <end position="528"/>
    </location>
</feature>
<feature type="compositionally biased region" description="Basic residues" evidence="2">
    <location>
        <begin position="1187"/>
        <end position="1215"/>
    </location>
</feature>
<evidence type="ECO:0000256" key="3">
    <source>
        <dbReference type="SAM" id="SignalP"/>
    </source>
</evidence>
<organism evidence="4 5">
    <name type="scientific">Hydra vulgaris</name>
    <name type="common">Hydra</name>
    <name type="synonym">Hydra attenuata</name>
    <dbReference type="NCBI Taxonomy" id="6087"/>
    <lineage>
        <taxon>Eukaryota</taxon>
        <taxon>Metazoa</taxon>
        <taxon>Cnidaria</taxon>
        <taxon>Hydrozoa</taxon>
        <taxon>Hydroidolina</taxon>
        <taxon>Anthoathecata</taxon>
        <taxon>Aplanulata</taxon>
        <taxon>Hydridae</taxon>
        <taxon>Hydra</taxon>
    </lineage>
</organism>
<feature type="compositionally biased region" description="Acidic residues" evidence="2">
    <location>
        <begin position="879"/>
        <end position="889"/>
    </location>
</feature>
<feature type="region of interest" description="Disordered" evidence="2">
    <location>
        <begin position="242"/>
        <end position="271"/>
    </location>
</feature>
<feature type="compositionally biased region" description="Acidic residues" evidence="2">
    <location>
        <begin position="1165"/>
        <end position="1178"/>
    </location>
</feature>
<feature type="chain" id="PRO_5045625241" evidence="3">
    <location>
        <begin position="21"/>
        <end position="1981"/>
    </location>
</feature>
<feature type="compositionally biased region" description="Basic and acidic residues" evidence="2">
    <location>
        <begin position="869"/>
        <end position="878"/>
    </location>
</feature>
<keyword evidence="4" id="KW-1185">Reference proteome</keyword>
<dbReference type="PANTHER" id="PTHR34407:SF1">
    <property type="entry name" value="SGNH HYDROLASE-TYPE ESTERASE DOMAIN-CONTAINING PROTEIN"/>
    <property type="match status" value="1"/>
</dbReference>
<dbReference type="SUPFAM" id="SSF52266">
    <property type="entry name" value="SGNH hydrolase"/>
    <property type="match status" value="1"/>
</dbReference>
<name>A0ABM4C1P0_HYDVU</name>
<feature type="region of interest" description="Disordered" evidence="2">
    <location>
        <begin position="1106"/>
        <end position="1215"/>
    </location>
</feature>
<keyword evidence="1" id="KW-0175">Coiled coil</keyword>
<feature type="coiled-coil region" evidence="1">
    <location>
        <begin position="641"/>
        <end position="712"/>
    </location>
</feature>
<feature type="compositionally biased region" description="Basic and acidic residues" evidence="2">
    <location>
        <begin position="1106"/>
        <end position="1145"/>
    </location>
</feature>
<feature type="region of interest" description="Disordered" evidence="2">
    <location>
        <begin position="869"/>
        <end position="903"/>
    </location>
</feature>
<dbReference type="GeneID" id="100206979"/>
<feature type="signal peptide" evidence="3">
    <location>
        <begin position="1"/>
        <end position="20"/>
    </location>
</feature>
<reference evidence="5" key="1">
    <citation type="submission" date="2025-08" db="UniProtKB">
        <authorList>
            <consortium name="RefSeq"/>
        </authorList>
    </citation>
    <scope>IDENTIFICATION</scope>
</reference>